<proteinExistence type="predicted"/>
<gene>
    <name evidence="2" type="ORF">Q4F19_09235</name>
</gene>
<comment type="caution">
    <text evidence="2">The sequence shown here is derived from an EMBL/GenBank/DDBJ whole genome shotgun (WGS) entry which is preliminary data.</text>
</comment>
<organism evidence="2 3">
    <name type="scientific">Sphingomonas natans</name>
    <dbReference type="NCBI Taxonomy" id="3063330"/>
    <lineage>
        <taxon>Bacteria</taxon>
        <taxon>Pseudomonadati</taxon>
        <taxon>Pseudomonadota</taxon>
        <taxon>Alphaproteobacteria</taxon>
        <taxon>Sphingomonadales</taxon>
        <taxon>Sphingomonadaceae</taxon>
        <taxon>Sphingomonas</taxon>
    </lineage>
</organism>
<dbReference type="RefSeq" id="WP_303541818.1">
    <property type="nucleotide sequence ID" value="NZ_JAUOTP010000003.1"/>
</dbReference>
<evidence type="ECO:0000313" key="3">
    <source>
        <dbReference type="Proteomes" id="UP001169764"/>
    </source>
</evidence>
<name>A0ABT8Y8A3_9SPHN</name>
<dbReference type="Pfam" id="PF00903">
    <property type="entry name" value="Glyoxalase"/>
    <property type="match status" value="1"/>
</dbReference>
<dbReference type="SUPFAM" id="SSF54593">
    <property type="entry name" value="Glyoxalase/Bleomycin resistance protein/Dihydroxybiphenyl dioxygenase"/>
    <property type="match status" value="1"/>
</dbReference>
<dbReference type="Gene3D" id="3.10.180.10">
    <property type="entry name" value="2,3-Dihydroxybiphenyl 1,2-Dioxygenase, domain 1"/>
    <property type="match status" value="1"/>
</dbReference>
<protein>
    <recommendedName>
        <fullName evidence="1">VOC domain-containing protein</fullName>
    </recommendedName>
</protein>
<sequence length="133" mass="14471">MINDFAGARFAFAKLIVNNLDRSAAFYRTVCEYGEGQWVEADLAGRPIAEVIFRKPEGGMELAILAYLDGTTSAAGDVTIAFDTADLDAFEHRLVAAGGTIVAPIKALEFGGNSLRIAFYRDIDGYLLEVMER</sequence>
<dbReference type="Proteomes" id="UP001169764">
    <property type="component" value="Unassembled WGS sequence"/>
</dbReference>
<reference evidence="2" key="1">
    <citation type="submission" date="2023-07" db="EMBL/GenBank/DDBJ databases">
        <authorList>
            <person name="Kim M."/>
        </authorList>
    </citation>
    <scope>NUCLEOTIDE SEQUENCE</scope>
    <source>
        <strain evidence="2">BIUV-7</strain>
    </source>
</reference>
<dbReference type="InterPro" id="IPR037523">
    <property type="entry name" value="VOC_core"/>
</dbReference>
<accession>A0ABT8Y8A3</accession>
<dbReference type="InterPro" id="IPR004360">
    <property type="entry name" value="Glyas_Fos-R_dOase_dom"/>
</dbReference>
<feature type="domain" description="VOC" evidence="1">
    <location>
        <begin position="9"/>
        <end position="133"/>
    </location>
</feature>
<dbReference type="PROSITE" id="PS51819">
    <property type="entry name" value="VOC"/>
    <property type="match status" value="1"/>
</dbReference>
<evidence type="ECO:0000259" key="1">
    <source>
        <dbReference type="PROSITE" id="PS51819"/>
    </source>
</evidence>
<dbReference type="EMBL" id="JAUOTP010000003">
    <property type="protein sequence ID" value="MDO6414562.1"/>
    <property type="molecule type" value="Genomic_DNA"/>
</dbReference>
<keyword evidence="3" id="KW-1185">Reference proteome</keyword>
<evidence type="ECO:0000313" key="2">
    <source>
        <dbReference type="EMBL" id="MDO6414562.1"/>
    </source>
</evidence>
<dbReference type="InterPro" id="IPR029068">
    <property type="entry name" value="Glyas_Bleomycin-R_OHBP_Dase"/>
</dbReference>